<feature type="domain" description="O-antigen ligase-related" evidence="6">
    <location>
        <begin position="193"/>
        <end position="336"/>
    </location>
</feature>
<feature type="transmembrane region" description="Helical" evidence="5">
    <location>
        <begin position="319"/>
        <end position="346"/>
    </location>
</feature>
<keyword evidence="7" id="KW-0436">Ligase</keyword>
<dbReference type="Proteomes" id="UP000318741">
    <property type="component" value="Chromosome"/>
</dbReference>
<dbReference type="AlphaFoldDB" id="A0A517P457"/>
<evidence type="ECO:0000256" key="2">
    <source>
        <dbReference type="ARBA" id="ARBA00022692"/>
    </source>
</evidence>
<dbReference type="PANTHER" id="PTHR37422">
    <property type="entry name" value="TEICHURONIC ACID BIOSYNTHESIS PROTEIN TUAE"/>
    <property type="match status" value="1"/>
</dbReference>
<feature type="transmembrane region" description="Helical" evidence="5">
    <location>
        <begin position="202"/>
        <end position="222"/>
    </location>
</feature>
<keyword evidence="8" id="KW-1185">Reference proteome</keyword>
<dbReference type="KEGG" id="acaf:CA12_02010"/>
<evidence type="ECO:0000256" key="4">
    <source>
        <dbReference type="ARBA" id="ARBA00023136"/>
    </source>
</evidence>
<feature type="transmembrane region" description="Helical" evidence="5">
    <location>
        <begin position="121"/>
        <end position="139"/>
    </location>
</feature>
<dbReference type="RefSeq" id="WP_145356748.1">
    <property type="nucleotide sequence ID" value="NZ_CP036265.1"/>
</dbReference>
<proteinExistence type="predicted"/>
<comment type="subcellular location">
    <subcellularLocation>
        <location evidence="1">Membrane</location>
        <topology evidence="1">Multi-pass membrane protein</topology>
    </subcellularLocation>
</comment>
<feature type="transmembrane region" description="Helical" evidence="5">
    <location>
        <begin position="388"/>
        <end position="405"/>
    </location>
</feature>
<feature type="transmembrane region" description="Helical" evidence="5">
    <location>
        <begin position="159"/>
        <end position="181"/>
    </location>
</feature>
<dbReference type="InterPro" id="IPR007016">
    <property type="entry name" value="O-antigen_ligase-rel_domated"/>
</dbReference>
<sequence length="424" mass="45409">MTVLLFWAALAAFFTFTLGKGIDPNRSVDWVALVKLAIRAGAGLCAGWLIVTAPKARLKATWPWLLPGALFVAYAVASTTWSPLRRMSLFQAGTLGSLYLTAVAVALYAPQANFSRVLRTFAVVLLLISAGLLAARVVAPDLAVMKREGVSLFHATNTAATASLGMILTVAARLGWGWLWTKRLWPVAVPLHAAVLAISSNRMALVLTLLAVAAVVFVRLGLRWQLTAAVVAAALGTSYLAVDPSLDAVDSVAESVGDFMSRGQTRGQLKKLSGREEMWTKMWASYQEAPALGHGYFVTSKTGVMHVWYKKGNFTAHNLLLQVLVTCGAVGMTLWLAGFAAVPALAAFRLLREPRLRGVAALAGLLGLWVFGWGLTNESFMGPLQPESVLYFFLYGLVVGSAAGLRKREHASPARFVEPIGAAA</sequence>
<keyword evidence="3 5" id="KW-1133">Transmembrane helix</keyword>
<keyword evidence="2 5" id="KW-0812">Transmembrane</keyword>
<gene>
    <name evidence="7" type="ORF">CA12_02010</name>
</gene>
<evidence type="ECO:0000313" key="7">
    <source>
        <dbReference type="EMBL" id="QDT14133.1"/>
    </source>
</evidence>
<evidence type="ECO:0000256" key="5">
    <source>
        <dbReference type="SAM" id="Phobius"/>
    </source>
</evidence>
<protein>
    <submittedName>
        <fullName evidence="7">O-Antigen ligase</fullName>
    </submittedName>
</protein>
<feature type="transmembrane region" description="Helical" evidence="5">
    <location>
        <begin position="63"/>
        <end position="82"/>
    </location>
</feature>
<feature type="transmembrane region" description="Helical" evidence="5">
    <location>
        <begin position="88"/>
        <end position="109"/>
    </location>
</feature>
<evidence type="ECO:0000256" key="3">
    <source>
        <dbReference type="ARBA" id="ARBA00022989"/>
    </source>
</evidence>
<dbReference type="GO" id="GO:0016874">
    <property type="term" value="F:ligase activity"/>
    <property type="evidence" value="ECO:0007669"/>
    <property type="project" value="UniProtKB-KW"/>
</dbReference>
<dbReference type="InterPro" id="IPR051533">
    <property type="entry name" value="WaaL-like"/>
</dbReference>
<dbReference type="EMBL" id="CP036265">
    <property type="protein sequence ID" value="QDT14133.1"/>
    <property type="molecule type" value="Genomic_DNA"/>
</dbReference>
<dbReference type="Pfam" id="PF04932">
    <property type="entry name" value="Wzy_C"/>
    <property type="match status" value="1"/>
</dbReference>
<organism evidence="7 8">
    <name type="scientific">Alienimonas californiensis</name>
    <dbReference type="NCBI Taxonomy" id="2527989"/>
    <lineage>
        <taxon>Bacteria</taxon>
        <taxon>Pseudomonadati</taxon>
        <taxon>Planctomycetota</taxon>
        <taxon>Planctomycetia</taxon>
        <taxon>Planctomycetales</taxon>
        <taxon>Planctomycetaceae</taxon>
        <taxon>Alienimonas</taxon>
    </lineage>
</organism>
<evidence type="ECO:0000259" key="6">
    <source>
        <dbReference type="Pfam" id="PF04932"/>
    </source>
</evidence>
<dbReference type="OrthoDB" id="236730at2"/>
<reference evidence="7 8" key="1">
    <citation type="submission" date="2019-02" db="EMBL/GenBank/DDBJ databases">
        <title>Deep-cultivation of Planctomycetes and their phenomic and genomic characterization uncovers novel biology.</title>
        <authorList>
            <person name="Wiegand S."/>
            <person name="Jogler M."/>
            <person name="Boedeker C."/>
            <person name="Pinto D."/>
            <person name="Vollmers J."/>
            <person name="Rivas-Marin E."/>
            <person name="Kohn T."/>
            <person name="Peeters S.H."/>
            <person name="Heuer A."/>
            <person name="Rast P."/>
            <person name="Oberbeckmann S."/>
            <person name="Bunk B."/>
            <person name="Jeske O."/>
            <person name="Meyerdierks A."/>
            <person name="Storesund J.E."/>
            <person name="Kallscheuer N."/>
            <person name="Luecker S."/>
            <person name="Lage O.M."/>
            <person name="Pohl T."/>
            <person name="Merkel B.J."/>
            <person name="Hornburger P."/>
            <person name="Mueller R.-W."/>
            <person name="Bruemmer F."/>
            <person name="Labrenz M."/>
            <person name="Spormann A.M."/>
            <person name="Op den Camp H."/>
            <person name="Overmann J."/>
            <person name="Amann R."/>
            <person name="Jetten M.S.M."/>
            <person name="Mascher T."/>
            <person name="Medema M.H."/>
            <person name="Devos D.P."/>
            <person name="Kaster A.-K."/>
            <person name="Ovreas L."/>
            <person name="Rohde M."/>
            <person name="Galperin M.Y."/>
            <person name="Jogler C."/>
        </authorList>
    </citation>
    <scope>NUCLEOTIDE SEQUENCE [LARGE SCALE GENOMIC DNA]</scope>
    <source>
        <strain evidence="7 8">CA12</strain>
    </source>
</reference>
<feature type="transmembrane region" description="Helical" evidence="5">
    <location>
        <begin position="358"/>
        <end position="376"/>
    </location>
</feature>
<dbReference type="PANTHER" id="PTHR37422:SF13">
    <property type="entry name" value="LIPOPOLYSACCHARIDE BIOSYNTHESIS PROTEIN PA4999-RELATED"/>
    <property type="match status" value="1"/>
</dbReference>
<keyword evidence="4 5" id="KW-0472">Membrane</keyword>
<name>A0A517P457_9PLAN</name>
<evidence type="ECO:0000313" key="8">
    <source>
        <dbReference type="Proteomes" id="UP000318741"/>
    </source>
</evidence>
<feature type="transmembrane region" description="Helical" evidence="5">
    <location>
        <begin position="29"/>
        <end position="51"/>
    </location>
</feature>
<accession>A0A517P457</accession>
<dbReference type="GO" id="GO:0016020">
    <property type="term" value="C:membrane"/>
    <property type="evidence" value="ECO:0007669"/>
    <property type="project" value="UniProtKB-SubCell"/>
</dbReference>
<evidence type="ECO:0000256" key="1">
    <source>
        <dbReference type="ARBA" id="ARBA00004141"/>
    </source>
</evidence>